<dbReference type="SMART" id="SM00100">
    <property type="entry name" value="cNMP"/>
    <property type="match status" value="2"/>
</dbReference>
<feature type="domain" description="Cyclic nucleotide-binding" evidence="1">
    <location>
        <begin position="1"/>
        <end position="109"/>
    </location>
</feature>
<dbReference type="PANTHER" id="PTHR24567:SF74">
    <property type="entry name" value="HTH-TYPE TRANSCRIPTIONAL REGULATOR ARCR"/>
    <property type="match status" value="1"/>
</dbReference>
<reference evidence="2 3" key="1">
    <citation type="journal article" date="2008" name="BMC Microbiol.">
        <title>Complete genome sequence of Treponema pallidum ssp. pallidum strain SS14 determined with oligonucleotide arrays.</title>
        <authorList>
            <person name="Matejkova P."/>
            <person name="Strouhal M."/>
            <person name="Smajs D."/>
            <person name="Norris S.J."/>
            <person name="Palzkill T."/>
            <person name="Petrosino J.F."/>
            <person name="Sodergren E."/>
            <person name="Norton J.E."/>
            <person name="Singh J."/>
            <person name="Richmond T.A."/>
            <person name="Molla M.N."/>
            <person name="Albert T.J."/>
            <person name="Weinstock G.M."/>
        </authorList>
    </citation>
    <scope>NUCLEOTIDE SEQUENCE [LARGE SCALE GENOMIC DNA]</scope>
    <source>
        <strain evidence="2 3">SS14</strain>
    </source>
</reference>
<dbReference type="PROSITE" id="PS50042">
    <property type="entry name" value="CNMP_BINDING_3"/>
    <property type="match status" value="2"/>
</dbReference>
<dbReference type="SUPFAM" id="SSF51206">
    <property type="entry name" value="cAMP-binding domain-like"/>
    <property type="match status" value="2"/>
</dbReference>
<dbReference type="GeneID" id="93875883"/>
<dbReference type="PANTHER" id="PTHR24567">
    <property type="entry name" value="CRP FAMILY TRANSCRIPTIONAL REGULATORY PROTEIN"/>
    <property type="match status" value="1"/>
</dbReference>
<dbReference type="RefSeq" id="WP_010881538.1">
    <property type="nucleotide sequence ID" value="NC_010741.1"/>
</dbReference>
<dbReference type="InterPro" id="IPR018490">
    <property type="entry name" value="cNMP-bd_dom_sf"/>
</dbReference>
<dbReference type="InterPro" id="IPR014710">
    <property type="entry name" value="RmlC-like_jellyroll"/>
</dbReference>
<dbReference type="CDD" id="cd00038">
    <property type="entry name" value="CAP_ED"/>
    <property type="match status" value="2"/>
</dbReference>
<evidence type="ECO:0000313" key="3">
    <source>
        <dbReference type="Proteomes" id="UP000001202"/>
    </source>
</evidence>
<gene>
    <name evidence="2" type="ordered locus">TPASS_0089</name>
</gene>
<dbReference type="Gene3D" id="2.60.120.10">
    <property type="entry name" value="Jelly Rolls"/>
    <property type="match status" value="2"/>
</dbReference>
<organism evidence="2 3">
    <name type="scientific">Treponema pallidum subsp. pallidum (strain SS14)</name>
    <dbReference type="NCBI Taxonomy" id="455434"/>
    <lineage>
        <taxon>Bacteria</taxon>
        <taxon>Pseudomonadati</taxon>
        <taxon>Spirochaetota</taxon>
        <taxon>Spirochaetia</taxon>
        <taxon>Spirochaetales</taxon>
        <taxon>Treponemataceae</taxon>
        <taxon>Treponema</taxon>
    </lineage>
</organism>
<protein>
    <submittedName>
        <fullName evidence="2">Cyclic nucleotide binding protein</fullName>
    </submittedName>
</protein>
<dbReference type="GO" id="GO:0005829">
    <property type="term" value="C:cytosol"/>
    <property type="evidence" value="ECO:0007669"/>
    <property type="project" value="TreeGrafter"/>
</dbReference>
<dbReference type="InterPro" id="IPR000595">
    <property type="entry name" value="cNMP-bd_dom"/>
</dbReference>
<dbReference type="PROSITE" id="PS00889">
    <property type="entry name" value="CNMP_BINDING_2"/>
    <property type="match status" value="1"/>
</dbReference>
<dbReference type="GO" id="GO:0003700">
    <property type="term" value="F:DNA-binding transcription factor activity"/>
    <property type="evidence" value="ECO:0007669"/>
    <property type="project" value="TreeGrafter"/>
</dbReference>
<dbReference type="KEGG" id="tpp:TPASS_0089"/>
<proteinExistence type="predicted"/>
<dbReference type="Proteomes" id="UP000001202">
    <property type="component" value="Chromosome"/>
</dbReference>
<dbReference type="InterPro" id="IPR050397">
    <property type="entry name" value="Env_Response_Regulators"/>
</dbReference>
<dbReference type="InterPro" id="IPR018488">
    <property type="entry name" value="cNMP-bd_CS"/>
</dbReference>
<accession>A0A0H3BI69</accession>
<evidence type="ECO:0000313" key="2">
    <source>
        <dbReference type="EMBL" id="ACD70516.1"/>
    </source>
</evidence>
<dbReference type="AlphaFoldDB" id="A0A0H3BI69"/>
<feature type="domain" description="Cyclic nucleotide-binding" evidence="1">
    <location>
        <begin position="199"/>
        <end position="298"/>
    </location>
</feature>
<dbReference type="EMBL" id="CP000805">
    <property type="protein sequence ID" value="ACD70516.1"/>
    <property type="molecule type" value="Genomic_DNA"/>
</dbReference>
<dbReference type="PATRIC" id="fig|455434.6.peg.90"/>
<dbReference type="Pfam" id="PF00027">
    <property type="entry name" value="cNMP_binding"/>
    <property type="match status" value="2"/>
</dbReference>
<evidence type="ECO:0000259" key="1">
    <source>
        <dbReference type="PROSITE" id="PS50042"/>
    </source>
</evidence>
<sequence length="411" mass="46822">MLQLTFVNFKKGSYILVEGKADADLFYIIHSGQVCIAKQVEIVAEEEGNVLTAGNFLGVVACMSRHNQIETAVALTDVVLIAIRYEQFPQLIEKNAAIAMKIILSFTKKMRYLNEALTQLTLKKHTDVDVSHLFAIGEYYVKMTKFELALYAYYHYLKESPKGTYAEEARKRFVAIKSTGVKVPVEILEPNILEATRCYDREAMVFCECQLGNEFYIIQKGHVKITKIVDNNEVVLAILKEGDMFGEMALLENKPRSASAIVMSDGCQLLAVNRKNFQQLVATQPQLTARLTTTLADRIWSMYRQLANTLLPEPTEKMYDMLAIQLEKIRYIPSTGKAYDFEFGPIELAHMCGFPKDIVSQVTEDFLREPIVRCVDNKISVTDDLELVKRVAYFKKKRTLAKARKDPHNRQ</sequence>
<name>A0A0H3BI69_TREPS</name>